<evidence type="ECO:0008006" key="4">
    <source>
        <dbReference type="Google" id="ProtNLM"/>
    </source>
</evidence>
<proteinExistence type="predicted"/>
<dbReference type="AlphaFoldDB" id="A0AAU9JG44"/>
<organism evidence="2 3">
    <name type="scientific">Blepharisma stoltei</name>
    <dbReference type="NCBI Taxonomy" id="1481888"/>
    <lineage>
        <taxon>Eukaryota</taxon>
        <taxon>Sar</taxon>
        <taxon>Alveolata</taxon>
        <taxon>Ciliophora</taxon>
        <taxon>Postciliodesmatophora</taxon>
        <taxon>Heterotrichea</taxon>
        <taxon>Heterotrichida</taxon>
        <taxon>Blepharismidae</taxon>
        <taxon>Blepharisma</taxon>
    </lineage>
</organism>
<feature type="compositionally biased region" description="Basic and acidic residues" evidence="1">
    <location>
        <begin position="516"/>
        <end position="525"/>
    </location>
</feature>
<evidence type="ECO:0000313" key="3">
    <source>
        <dbReference type="Proteomes" id="UP001162131"/>
    </source>
</evidence>
<feature type="compositionally biased region" description="Polar residues" evidence="1">
    <location>
        <begin position="564"/>
        <end position="591"/>
    </location>
</feature>
<feature type="compositionally biased region" description="Polar residues" evidence="1">
    <location>
        <begin position="623"/>
        <end position="636"/>
    </location>
</feature>
<feature type="compositionally biased region" description="Polar residues" evidence="1">
    <location>
        <begin position="13"/>
        <end position="22"/>
    </location>
</feature>
<reference evidence="2" key="1">
    <citation type="submission" date="2021-09" db="EMBL/GenBank/DDBJ databases">
        <authorList>
            <consortium name="AG Swart"/>
            <person name="Singh M."/>
            <person name="Singh A."/>
            <person name="Seah K."/>
            <person name="Emmerich C."/>
        </authorList>
    </citation>
    <scope>NUCLEOTIDE SEQUENCE</scope>
    <source>
        <strain evidence="2">ATCC30299</strain>
    </source>
</reference>
<feature type="compositionally biased region" description="Low complexity" evidence="1">
    <location>
        <begin position="637"/>
        <end position="650"/>
    </location>
</feature>
<feature type="region of interest" description="Disordered" evidence="1">
    <location>
        <begin position="470"/>
        <end position="537"/>
    </location>
</feature>
<feature type="region of interest" description="Disordered" evidence="1">
    <location>
        <begin position="1"/>
        <end position="22"/>
    </location>
</feature>
<name>A0AAU9JG44_9CILI</name>
<protein>
    <recommendedName>
        <fullName evidence="4">EF-hand domain-containing protein</fullName>
    </recommendedName>
</protein>
<gene>
    <name evidence="2" type="ORF">BSTOLATCC_MIC36392</name>
</gene>
<feature type="region of interest" description="Disordered" evidence="1">
    <location>
        <begin position="562"/>
        <end position="600"/>
    </location>
</feature>
<evidence type="ECO:0000256" key="1">
    <source>
        <dbReference type="SAM" id="MobiDB-lite"/>
    </source>
</evidence>
<accession>A0AAU9JG44</accession>
<feature type="region of interest" description="Disordered" evidence="1">
    <location>
        <begin position="623"/>
        <end position="653"/>
    </location>
</feature>
<dbReference type="EMBL" id="CAJZBQ010000036">
    <property type="protein sequence ID" value="CAG9324606.1"/>
    <property type="molecule type" value="Genomic_DNA"/>
</dbReference>
<comment type="caution">
    <text evidence="2">The sequence shown here is derived from an EMBL/GenBank/DDBJ whole genome shotgun (WGS) entry which is preliminary data.</text>
</comment>
<sequence length="691" mass="77699">MDLRSILNKHQGPAQSSPWSSHISLSTGNSSAVARLLDSLSMRALLLIRSLHLELVIDAPSMPLNENLLLNHIDASIEFVTGRSYSALKYDRNMELGFSKQKKMKGLFEILKWKIDEDISSEEFSCLYSQWLETYNIPDILSAQSSQEINEVFTFFLILEEGQGFQVKLIEKIEMMIFLVTNEYNKALLSRWSISSEWIQLSESLFRALDEEENGHIDAESVQFLVLALLLPESKIDPVLARKQVYQMLQDMSHCNGLITLRCWKSYLLSKKMNSPDDLRLLQNRLHSIVEIWREVRNKIFTKEIPALSKCTYLATSKQELPSIWNQAIMLSLSSSLRNWERLYKFLRFSGWLLGSTPTLSTKGQCFIQGTYIQDSSELSLYLISNYLELEGQFHTSVAINCLTQESLTQVAGDPRFQAILKTIQTYDKLIGAVLSEIISAYKATISNNEPAGPPTIPISIGNIGKCLELKPKPSETSENTPAASRKNSEVAPPVRLKTVRTSPTLIPSRKILMKNSDKTDRGERSAATPNRLERNRTEVTVQRISTTPNRLERNKTEIAVQRSHAQITPTRQVKASSITARTKRSATVTESPDFLKKQPTTPILETPVSIDSKALQGAFTDRNTVTPTKGSRQAVSGTPATSKSAKSSSINIRSVTPTKSSISLNIYPSSKTPIKKVEKYDDVMKRLSKK</sequence>
<dbReference type="Proteomes" id="UP001162131">
    <property type="component" value="Unassembled WGS sequence"/>
</dbReference>
<keyword evidence="3" id="KW-1185">Reference proteome</keyword>
<evidence type="ECO:0000313" key="2">
    <source>
        <dbReference type="EMBL" id="CAG9324606.1"/>
    </source>
</evidence>